<comment type="similarity">
    <text evidence="1">Belongs to the peptidase S49 family.</text>
</comment>
<organism evidence="3 4">
    <name type="scientific">Paenirhodobacter huangdaonensis</name>
    <dbReference type="NCBI Taxonomy" id="2501515"/>
    <lineage>
        <taxon>Bacteria</taxon>
        <taxon>Pseudomonadati</taxon>
        <taxon>Pseudomonadota</taxon>
        <taxon>Alphaproteobacteria</taxon>
        <taxon>Rhodobacterales</taxon>
        <taxon>Rhodobacter group</taxon>
        <taxon>Paenirhodobacter</taxon>
    </lineage>
</organism>
<name>A0A443LMH0_9RHOB</name>
<protein>
    <submittedName>
        <fullName evidence="3">S49 family peptidase</fullName>
    </submittedName>
</protein>
<dbReference type="SUPFAM" id="SSF52096">
    <property type="entry name" value="ClpP/crotonase"/>
    <property type="match status" value="1"/>
</dbReference>
<reference evidence="3 4" key="1">
    <citation type="submission" date="2019-01" db="EMBL/GenBank/DDBJ databases">
        <title>Sinorhodobacter populi sp. nov. isolated from the symptomatic bark tissue of Populus euramericana canker.</title>
        <authorList>
            <person name="Xu G."/>
        </authorList>
    </citation>
    <scope>NUCLEOTIDE SEQUENCE [LARGE SCALE GENOMIC DNA]</scope>
    <source>
        <strain evidence="3 4">CGMCC 1.12963</strain>
    </source>
</reference>
<dbReference type="EMBL" id="SAVA01000009">
    <property type="protein sequence ID" value="RWR50356.1"/>
    <property type="molecule type" value="Genomic_DNA"/>
</dbReference>
<keyword evidence="4" id="KW-1185">Reference proteome</keyword>
<dbReference type="GO" id="GO:0006508">
    <property type="term" value="P:proteolysis"/>
    <property type="evidence" value="ECO:0007669"/>
    <property type="project" value="InterPro"/>
</dbReference>
<reference evidence="4" key="2">
    <citation type="submission" date="2019-01" db="EMBL/GenBank/DDBJ databases">
        <title>Sinorhodobacter populi sp. nov. isolated from the symptomatic bark tissue of Populus euramericana canker.</title>
        <authorList>
            <person name="Li Y."/>
        </authorList>
    </citation>
    <scope>NUCLEOTIDE SEQUENCE [LARGE SCALE GENOMIC DNA]</scope>
    <source>
        <strain evidence="4">CGMCC 1.12963</strain>
    </source>
</reference>
<accession>A0A443LMH0</accession>
<dbReference type="InterPro" id="IPR002142">
    <property type="entry name" value="Peptidase_S49"/>
</dbReference>
<dbReference type="PANTHER" id="PTHR42987">
    <property type="entry name" value="PEPTIDASE S49"/>
    <property type="match status" value="1"/>
</dbReference>
<sequence>MSVPRIAGLIDGQMMALSDRHAAVLLAQAMPGEAVPQAAQPERFVIQRGIAVVPVRGMLTPNSVLLEYYLGWTTYLGLAETLRELTANADVAAIVLDVDSPGGFVVGLEGAAEAVRRAAKAKPVHALASPLAASAAYWLACQARDLTVTPGGVVGSIGIALSASASVAPGTNGRQQVDMTSTNARAKRPDPMTDEGRAELQRYLDAGEAQFHAAVAAGRKIPLADLPGRLSVTDDPRDGGAVFSPEEAVARGLADRVETRDDFYIRVQGAYAPRPRAQSRAFAARARAAAALAHCA</sequence>
<dbReference type="CDD" id="cd07022">
    <property type="entry name" value="S49_Sppa_36K_type"/>
    <property type="match status" value="1"/>
</dbReference>
<feature type="domain" description="Peptidase S49" evidence="2">
    <location>
        <begin position="119"/>
        <end position="264"/>
    </location>
</feature>
<dbReference type="PANTHER" id="PTHR42987:SF7">
    <property type="entry name" value="SIGNAL PEPTIDE PEPTIDASE SPPA-RELATED"/>
    <property type="match status" value="1"/>
</dbReference>
<dbReference type="RefSeq" id="WP_128157158.1">
    <property type="nucleotide sequence ID" value="NZ_JBHSOM010000008.1"/>
</dbReference>
<evidence type="ECO:0000259" key="2">
    <source>
        <dbReference type="Pfam" id="PF01343"/>
    </source>
</evidence>
<comment type="caution">
    <text evidence="3">The sequence shown here is derived from an EMBL/GenBank/DDBJ whole genome shotgun (WGS) entry which is preliminary data.</text>
</comment>
<proteinExistence type="inferred from homology"/>
<dbReference type="InterPro" id="IPR033855">
    <property type="entry name" value="Protein_C"/>
</dbReference>
<dbReference type="Gene3D" id="3.90.226.10">
    <property type="entry name" value="2-enoyl-CoA Hydratase, Chain A, domain 1"/>
    <property type="match status" value="1"/>
</dbReference>
<evidence type="ECO:0000313" key="3">
    <source>
        <dbReference type="EMBL" id="RWR50356.1"/>
    </source>
</evidence>
<gene>
    <name evidence="3" type="ORF">EOW66_15245</name>
</gene>
<evidence type="ECO:0000313" key="4">
    <source>
        <dbReference type="Proteomes" id="UP000288071"/>
    </source>
</evidence>
<dbReference type="InterPro" id="IPR029045">
    <property type="entry name" value="ClpP/crotonase-like_dom_sf"/>
</dbReference>
<evidence type="ECO:0000256" key="1">
    <source>
        <dbReference type="ARBA" id="ARBA00008683"/>
    </source>
</evidence>
<dbReference type="GO" id="GO:0008233">
    <property type="term" value="F:peptidase activity"/>
    <property type="evidence" value="ECO:0007669"/>
    <property type="project" value="InterPro"/>
</dbReference>
<dbReference type="Pfam" id="PF01343">
    <property type="entry name" value="Peptidase_S49"/>
    <property type="match status" value="1"/>
</dbReference>
<dbReference type="Proteomes" id="UP000288071">
    <property type="component" value="Unassembled WGS sequence"/>
</dbReference>
<dbReference type="AlphaFoldDB" id="A0A443LMH0"/>